<dbReference type="STRING" id="743788.S8FVN9"/>
<feature type="domain" description="Major facilitator superfamily (MFS) profile" evidence="8">
    <location>
        <begin position="9"/>
        <end position="398"/>
    </location>
</feature>
<gene>
    <name evidence="9" type="ORF">FOMPIDRAFT_1118734</name>
</gene>
<protein>
    <recommendedName>
        <fullName evidence="8">Major facilitator superfamily (MFS) profile domain-containing protein</fullName>
    </recommendedName>
</protein>
<evidence type="ECO:0000256" key="4">
    <source>
        <dbReference type="ARBA" id="ARBA00022692"/>
    </source>
</evidence>
<feature type="transmembrane region" description="Helical" evidence="7">
    <location>
        <begin position="42"/>
        <end position="64"/>
    </location>
</feature>
<feature type="transmembrane region" description="Helical" evidence="7">
    <location>
        <begin position="160"/>
        <end position="181"/>
    </location>
</feature>
<keyword evidence="4 7" id="KW-0812">Transmembrane</keyword>
<keyword evidence="3" id="KW-0813">Transport</keyword>
<dbReference type="Gene3D" id="1.20.1250.20">
    <property type="entry name" value="MFS general substrate transporter like domains"/>
    <property type="match status" value="2"/>
</dbReference>
<dbReference type="InterPro" id="IPR011701">
    <property type="entry name" value="MFS"/>
</dbReference>
<evidence type="ECO:0000256" key="2">
    <source>
        <dbReference type="ARBA" id="ARBA00008335"/>
    </source>
</evidence>
<dbReference type="PANTHER" id="PTHR23514">
    <property type="entry name" value="BYPASS OF STOP CODON PROTEIN 6"/>
    <property type="match status" value="1"/>
</dbReference>
<dbReference type="GO" id="GO:0012505">
    <property type="term" value="C:endomembrane system"/>
    <property type="evidence" value="ECO:0007669"/>
    <property type="project" value="UniProtKB-SubCell"/>
</dbReference>
<comment type="similarity">
    <text evidence="2">Belongs to the major facilitator superfamily.</text>
</comment>
<evidence type="ECO:0000259" key="8">
    <source>
        <dbReference type="PROSITE" id="PS50850"/>
    </source>
</evidence>
<keyword evidence="10" id="KW-1185">Reference proteome</keyword>
<dbReference type="InterPro" id="IPR020846">
    <property type="entry name" value="MFS_dom"/>
</dbReference>
<evidence type="ECO:0000256" key="1">
    <source>
        <dbReference type="ARBA" id="ARBA00004127"/>
    </source>
</evidence>
<name>S8FVN9_FOMSC</name>
<dbReference type="Pfam" id="PF07690">
    <property type="entry name" value="MFS_1"/>
    <property type="match status" value="1"/>
</dbReference>
<evidence type="ECO:0000256" key="6">
    <source>
        <dbReference type="ARBA" id="ARBA00023136"/>
    </source>
</evidence>
<evidence type="ECO:0000256" key="3">
    <source>
        <dbReference type="ARBA" id="ARBA00022448"/>
    </source>
</evidence>
<evidence type="ECO:0000313" key="9">
    <source>
        <dbReference type="EMBL" id="EPT02300.1"/>
    </source>
</evidence>
<evidence type="ECO:0000256" key="7">
    <source>
        <dbReference type="SAM" id="Phobius"/>
    </source>
</evidence>
<evidence type="ECO:0000313" key="10">
    <source>
        <dbReference type="Proteomes" id="UP000015241"/>
    </source>
</evidence>
<dbReference type="InterPro" id="IPR051788">
    <property type="entry name" value="MFS_Transporter"/>
</dbReference>
<proteinExistence type="inferred from homology"/>
<feature type="transmembrane region" description="Helical" evidence="7">
    <location>
        <begin position="219"/>
        <end position="245"/>
    </location>
</feature>
<sequence>MLRRKTNIHFAAMCWSLFMAGWNDGTTGPLLPRMQEVYHVNYTIVSMIFVFNCLGFLIAAGANVAMTDRFGFGWVMTIGSIAQMVGYALEASAPPFPAFVLGYFINGFGMSLQDAGANGYLSSWKQSTETKMGIMHAVYGVGALCSPLVATQFAQLPRWSFHYLTSLGVAFTNFVFLTLVLRFRTQDECLAEIGQMPEETSGPGSDEGKYKQIFRLRALHLLALFIFVYVGTEVTVGGWIVTYVINVRHGGPSSGYISSGFFAGLTVGRVALLWVNKTIGERYVIFLYALLAIGLEVVVWLVPSLVGGAVAVSLVGVVLGPIYPIVMNHSGRILPPWLLTGCIGWIAGFGQAGSALWPFLTGVLAQKEGIKSLQPLLVSMMGFMVFLWAAVPHHPRLE</sequence>
<feature type="transmembrane region" description="Helical" evidence="7">
    <location>
        <begin position="372"/>
        <end position="391"/>
    </location>
</feature>
<dbReference type="SUPFAM" id="SSF103473">
    <property type="entry name" value="MFS general substrate transporter"/>
    <property type="match status" value="1"/>
</dbReference>
<reference evidence="9 10" key="1">
    <citation type="journal article" date="2012" name="Science">
        <title>The Paleozoic origin of enzymatic lignin decomposition reconstructed from 31 fungal genomes.</title>
        <authorList>
            <person name="Floudas D."/>
            <person name="Binder M."/>
            <person name="Riley R."/>
            <person name="Barry K."/>
            <person name="Blanchette R.A."/>
            <person name="Henrissat B."/>
            <person name="Martinez A.T."/>
            <person name="Otillar R."/>
            <person name="Spatafora J.W."/>
            <person name="Yadav J.S."/>
            <person name="Aerts A."/>
            <person name="Benoit I."/>
            <person name="Boyd A."/>
            <person name="Carlson A."/>
            <person name="Copeland A."/>
            <person name="Coutinho P.M."/>
            <person name="de Vries R.P."/>
            <person name="Ferreira P."/>
            <person name="Findley K."/>
            <person name="Foster B."/>
            <person name="Gaskell J."/>
            <person name="Glotzer D."/>
            <person name="Gorecki P."/>
            <person name="Heitman J."/>
            <person name="Hesse C."/>
            <person name="Hori C."/>
            <person name="Igarashi K."/>
            <person name="Jurgens J.A."/>
            <person name="Kallen N."/>
            <person name="Kersten P."/>
            <person name="Kohler A."/>
            <person name="Kuees U."/>
            <person name="Kumar T.K.A."/>
            <person name="Kuo A."/>
            <person name="LaButti K."/>
            <person name="Larrondo L.F."/>
            <person name="Lindquist E."/>
            <person name="Ling A."/>
            <person name="Lombard V."/>
            <person name="Lucas S."/>
            <person name="Lundell T."/>
            <person name="Martin R."/>
            <person name="McLaughlin D.J."/>
            <person name="Morgenstern I."/>
            <person name="Morin E."/>
            <person name="Murat C."/>
            <person name="Nagy L.G."/>
            <person name="Nolan M."/>
            <person name="Ohm R.A."/>
            <person name="Patyshakuliyeva A."/>
            <person name="Rokas A."/>
            <person name="Ruiz-Duenas F.J."/>
            <person name="Sabat G."/>
            <person name="Salamov A."/>
            <person name="Samejima M."/>
            <person name="Schmutz J."/>
            <person name="Slot J.C."/>
            <person name="St John F."/>
            <person name="Stenlid J."/>
            <person name="Sun H."/>
            <person name="Sun S."/>
            <person name="Syed K."/>
            <person name="Tsang A."/>
            <person name="Wiebenga A."/>
            <person name="Young D."/>
            <person name="Pisabarro A."/>
            <person name="Eastwood D.C."/>
            <person name="Martin F."/>
            <person name="Cullen D."/>
            <person name="Grigoriev I.V."/>
            <person name="Hibbett D.S."/>
        </authorList>
    </citation>
    <scope>NUCLEOTIDE SEQUENCE</scope>
    <source>
        <strain evidence="10">FP-58527</strain>
    </source>
</reference>
<dbReference type="PROSITE" id="PS50850">
    <property type="entry name" value="MFS"/>
    <property type="match status" value="1"/>
</dbReference>
<keyword evidence="5 7" id="KW-1133">Transmembrane helix</keyword>
<dbReference type="InterPro" id="IPR036259">
    <property type="entry name" value="MFS_trans_sf"/>
</dbReference>
<feature type="transmembrane region" description="Helical" evidence="7">
    <location>
        <begin position="338"/>
        <end position="360"/>
    </location>
</feature>
<dbReference type="AlphaFoldDB" id="S8FVN9"/>
<feature type="transmembrane region" description="Helical" evidence="7">
    <location>
        <begin position="283"/>
        <end position="302"/>
    </location>
</feature>
<organism evidence="9 10">
    <name type="scientific">Fomitopsis schrenkii</name>
    <name type="common">Brown rot fungus</name>
    <dbReference type="NCBI Taxonomy" id="2126942"/>
    <lineage>
        <taxon>Eukaryota</taxon>
        <taxon>Fungi</taxon>
        <taxon>Dikarya</taxon>
        <taxon>Basidiomycota</taxon>
        <taxon>Agaricomycotina</taxon>
        <taxon>Agaricomycetes</taxon>
        <taxon>Polyporales</taxon>
        <taxon>Fomitopsis</taxon>
    </lineage>
</organism>
<feature type="transmembrane region" description="Helical" evidence="7">
    <location>
        <begin position="308"/>
        <end position="326"/>
    </location>
</feature>
<dbReference type="PANTHER" id="PTHR23514:SF3">
    <property type="entry name" value="BYPASS OF STOP CODON PROTEIN 6"/>
    <property type="match status" value="1"/>
</dbReference>
<feature type="transmembrane region" description="Helical" evidence="7">
    <location>
        <begin position="71"/>
        <end position="89"/>
    </location>
</feature>
<feature type="transmembrane region" description="Helical" evidence="7">
    <location>
        <begin position="95"/>
        <end position="112"/>
    </location>
</feature>
<dbReference type="Proteomes" id="UP000015241">
    <property type="component" value="Unassembled WGS sequence"/>
</dbReference>
<accession>S8FVN9</accession>
<feature type="transmembrane region" description="Helical" evidence="7">
    <location>
        <begin position="133"/>
        <end position="154"/>
    </location>
</feature>
<feature type="transmembrane region" description="Helical" evidence="7">
    <location>
        <begin position="257"/>
        <end position="276"/>
    </location>
</feature>
<feature type="transmembrane region" description="Helical" evidence="7">
    <location>
        <begin position="7"/>
        <end position="22"/>
    </location>
</feature>
<dbReference type="HOGENOM" id="CLU_021993_6_0_1"/>
<dbReference type="eggNOG" id="ENOG502QQA7">
    <property type="taxonomic scope" value="Eukaryota"/>
</dbReference>
<dbReference type="EMBL" id="KE504136">
    <property type="protein sequence ID" value="EPT02300.1"/>
    <property type="molecule type" value="Genomic_DNA"/>
</dbReference>
<dbReference type="GO" id="GO:0022857">
    <property type="term" value="F:transmembrane transporter activity"/>
    <property type="evidence" value="ECO:0007669"/>
    <property type="project" value="InterPro"/>
</dbReference>
<dbReference type="GO" id="GO:0016020">
    <property type="term" value="C:membrane"/>
    <property type="evidence" value="ECO:0007669"/>
    <property type="project" value="TreeGrafter"/>
</dbReference>
<comment type="subcellular location">
    <subcellularLocation>
        <location evidence="1">Endomembrane system</location>
        <topology evidence="1">Multi-pass membrane protein</topology>
    </subcellularLocation>
</comment>
<evidence type="ECO:0000256" key="5">
    <source>
        <dbReference type="ARBA" id="ARBA00022989"/>
    </source>
</evidence>
<dbReference type="InParanoid" id="S8FVN9"/>
<keyword evidence="6 7" id="KW-0472">Membrane</keyword>
<dbReference type="OrthoDB" id="413079at2759"/>
<dbReference type="FunFam" id="1.20.1250.20:FF:000286">
    <property type="entry name" value="MFS efflux transporter"/>
    <property type="match status" value="1"/>
</dbReference>